<dbReference type="Proteomes" id="UP000794436">
    <property type="component" value="Unassembled WGS sequence"/>
</dbReference>
<name>A0A8K1C3A4_PYTOL</name>
<reference evidence="3" key="1">
    <citation type="submission" date="2019-03" db="EMBL/GenBank/DDBJ databases">
        <title>Long read genome sequence of the mycoparasitic Pythium oligandrum ATCC 38472 isolated from sugarbeet rhizosphere.</title>
        <authorList>
            <person name="Gaulin E."/>
        </authorList>
    </citation>
    <scope>NUCLEOTIDE SEQUENCE</scope>
    <source>
        <strain evidence="3">ATCC 38472_TT</strain>
    </source>
</reference>
<keyword evidence="2" id="KW-0732">Signal</keyword>
<keyword evidence="4" id="KW-1185">Reference proteome</keyword>
<evidence type="ECO:0000256" key="1">
    <source>
        <dbReference type="SAM" id="MobiDB-lite"/>
    </source>
</evidence>
<gene>
    <name evidence="3" type="ORF">Poli38472_010557</name>
</gene>
<sequence>MRSCHILLWVLALSGAQAVRNSSCDDNSVLSSTCGFVLPDPVTSFYCQEGEILALQKGCFSCVNPATCSIVKLENSLPPVIVEDQQDLLVTSPPTPAEPTPSGTTTSTPVVAQEPTPSVTEASAESVAPEPTPSGSAAIVVLSDHVREERAAEAAMRITTSESTDANSAALHRPAIQDISNWYFLIPAFLAVVSMGLALRSRMEHNQFHLVREDDQDEINPFCSEQCNPQHGDLEFGAHYDSEDSADEAHEHMMAPSPIPMVSRGSGM</sequence>
<comment type="caution">
    <text evidence="3">The sequence shown here is derived from an EMBL/GenBank/DDBJ whole genome shotgun (WGS) entry which is preliminary data.</text>
</comment>
<evidence type="ECO:0000256" key="2">
    <source>
        <dbReference type="SAM" id="SignalP"/>
    </source>
</evidence>
<dbReference type="AlphaFoldDB" id="A0A8K1C3A4"/>
<protein>
    <submittedName>
        <fullName evidence="3">Uncharacterized protein</fullName>
    </submittedName>
</protein>
<evidence type="ECO:0000313" key="4">
    <source>
        <dbReference type="Proteomes" id="UP000794436"/>
    </source>
</evidence>
<organism evidence="3 4">
    <name type="scientific">Pythium oligandrum</name>
    <name type="common">Mycoparasitic fungus</name>
    <dbReference type="NCBI Taxonomy" id="41045"/>
    <lineage>
        <taxon>Eukaryota</taxon>
        <taxon>Sar</taxon>
        <taxon>Stramenopiles</taxon>
        <taxon>Oomycota</taxon>
        <taxon>Peronosporomycetes</taxon>
        <taxon>Pythiales</taxon>
        <taxon>Pythiaceae</taxon>
        <taxon>Pythium</taxon>
    </lineage>
</organism>
<feature type="region of interest" description="Disordered" evidence="1">
    <location>
        <begin position="245"/>
        <end position="268"/>
    </location>
</feature>
<accession>A0A8K1C3A4</accession>
<feature type="chain" id="PRO_5035419967" evidence="2">
    <location>
        <begin position="19"/>
        <end position="268"/>
    </location>
</feature>
<feature type="compositionally biased region" description="Low complexity" evidence="1">
    <location>
        <begin position="100"/>
        <end position="109"/>
    </location>
</feature>
<evidence type="ECO:0000313" key="3">
    <source>
        <dbReference type="EMBL" id="TMW55675.1"/>
    </source>
</evidence>
<feature type="signal peptide" evidence="2">
    <location>
        <begin position="1"/>
        <end position="18"/>
    </location>
</feature>
<dbReference type="EMBL" id="SPLM01000147">
    <property type="protein sequence ID" value="TMW55675.1"/>
    <property type="molecule type" value="Genomic_DNA"/>
</dbReference>
<feature type="region of interest" description="Disordered" evidence="1">
    <location>
        <begin position="90"/>
        <end position="135"/>
    </location>
</feature>
<dbReference type="OrthoDB" id="160565at2759"/>
<proteinExistence type="predicted"/>